<keyword evidence="11 13" id="KW-0030">Aminoacyl-tRNA synthetase</keyword>
<dbReference type="HAMAP" id="MF_00281">
    <property type="entry name" value="Phe_tRNA_synth_alpha1"/>
    <property type="match status" value="1"/>
</dbReference>
<dbReference type="InterPro" id="IPR004529">
    <property type="entry name" value="Phe-tRNA-synth_IIc_asu"/>
</dbReference>
<organism evidence="15 16">
    <name type="scientific">Candidatus Dojkabacteria bacterium</name>
    <dbReference type="NCBI Taxonomy" id="2099670"/>
    <lineage>
        <taxon>Bacteria</taxon>
        <taxon>Candidatus Dojkabacteria</taxon>
    </lineage>
</organism>
<dbReference type="Pfam" id="PF02912">
    <property type="entry name" value="Phe_tRNA-synt_N"/>
    <property type="match status" value="1"/>
</dbReference>
<dbReference type="GO" id="GO:0005524">
    <property type="term" value="F:ATP binding"/>
    <property type="evidence" value="ECO:0007669"/>
    <property type="project" value="UniProtKB-UniRule"/>
</dbReference>
<dbReference type="AlphaFoldDB" id="A0A5C7J3D5"/>
<dbReference type="SUPFAM" id="SSF55681">
    <property type="entry name" value="Class II aaRS and biotin synthetases"/>
    <property type="match status" value="1"/>
</dbReference>
<dbReference type="PANTHER" id="PTHR11538:SF41">
    <property type="entry name" value="PHENYLALANINE--TRNA LIGASE, MITOCHONDRIAL"/>
    <property type="match status" value="1"/>
</dbReference>
<dbReference type="NCBIfam" id="TIGR00468">
    <property type="entry name" value="pheS"/>
    <property type="match status" value="1"/>
</dbReference>
<dbReference type="GO" id="GO:0000049">
    <property type="term" value="F:tRNA binding"/>
    <property type="evidence" value="ECO:0007669"/>
    <property type="project" value="InterPro"/>
</dbReference>
<dbReference type="GO" id="GO:0005737">
    <property type="term" value="C:cytoplasm"/>
    <property type="evidence" value="ECO:0007669"/>
    <property type="project" value="UniProtKB-SubCell"/>
</dbReference>
<keyword evidence="8 13" id="KW-0067">ATP-binding</keyword>
<name>A0A5C7J3D5_9BACT</name>
<proteinExistence type="inferred from homology"/>
<protein>
    <recommendedName>
        <fullName evidence="13">Phenylalanine--tRNA ligase alpha subunit</fullName>
        <ecNumber evidence="13">6.1.1.20</ecNumber>
    </recommendedName>
    <alternativeName>
        <fullName evidence="13">Phenylalanyl-tRNA synthetase alpha subunit</fullName>
        <shortName evidence="13">PheRS</shortName>
    </alternativeName>
</protein>
<evidence type="ECO:0000256" key="3">
    <source>
        <dbReference type="ARBA" id="ARBA00011209"/>
    </source>
</evidence>
<comment type="catalytic activity">
    <reaction evidence="12 13">
        <text>tRNA(Phe) + L-phenylalanine + ATP = L-phenylalanyl-tRNA(Phe) + AMP + diphosphate + H(+)</text>
        <dbReference type="Rhea" id="RHEA:19413"/>
        <dbReference type="Rhea" id="RHEA-COMP:9668"/>
        <dbReference type="Rhea" id="RHEA-COMP:9699"/>
        <dbReference type="ChEBI" id="CHEBI:15378"/>
        <dbReference type="ChEBI" id="CHEBI:30616"/>
        <dbReference type="ChEBI" id="CHEBI:33019"/>
        <dbReference type="ChEBI" id="CHEBI:58095"/>
        <dbReference type="ChEBI" id="CHEBI:78442"/>
        <dbReference type="ChEBI" id="CHEBI:78531"/>
        <dbReference type="ChEBI" id="CHEBI:456215"/>
        <dbReference type="EC" id="6.1.1.20"/>
    </reaction>
</comment>
<dbReference type="EMBL" id="SSDS01000089">
    <property type="protein sequence ID" value="TXG75990.1"/>
    <property type="molecule type" value="Genomic_DNA"/>
</dbReference>
<comment type="similarity">
    <text evidence="2 13">Belongs to the class-II aminoacyl-tRNA synthetase family. Phe-tRNA synthetase alpha subunit type 1 subfamily.</text>
</comment>
<keyword evidence="6 13" id="KW-0479">Metal-binding</keyword>
<evidence type="ECO:0000313" key="15">
    <source>
        <dbReference type="EMBL" id="TXG75990.1"/>
    </source>
</evidence>
<keyword evidence="4 13" id="KW-0963">Cytoplasm</keyword>
<comment type="caution">
    <text evidence="15">The sequence shown here is derived from an EMBL/GenBank/DDBJ whole genome shotgun (WGS) entry which is preliminary data.</text>
</comment>
<evidence type="ECO:0000256" key="7">
    <source>
        <dbReference type="ARBA" id="ARBA00022741"/>
    </source>
</evidence>
<evidence type="ECO:0000256" key="11">
    <source>
        <dbReference type="ARBA" id="ARBA00023146"/>
    </source>
</evidence>
<dbReference type="Proteomes" id="UP000321026">
    <property type="component" value="Unassembled WGS sequence"/>
</dbReference>
<gene>
    <name evidence="13 15" type="primary">pheS</name>
    <name evidence="15" type="ORF">E6Q11_05715</name>
</gene>
<keyword evidence="9 13" id="KW-0460">Magnesium</keyword>
<evidence type="ECO:0000256" key="8">
    <source>
        <dbReference type="ARBA" id="ARBA00022840"/>
    </source>
</evidence>
<feature type="domain" description="Aminoacyl-transfer RNA synthetases class-II family profile" evidence="14">
    <location>
        <begin position="114"/>
        <end position="343"/>
    </location>
</feature>
<dbReference type="GO" id="GO:0000287">
    <property type="term" value="F:magnesium ion binding"/>
    <property type="evidence" value="ECO:0007669"/>
    <property type="project" value="UniProtKB-UniRule"/>
</dbReference>
<evidence type="ECO:0000256" key="2">
    <source>
        <dbReference type="ARBA" id="ARBA00010207"/>
    </source>
</evidence>
<evidence type="ECO:0000259" key="14">
    <source>
        <dbReference type="PROSITE" id="PS50862"/>
    </source>
</evidence>
<reference evidence="15 16" key="1">
    <citation type="submission" date="2018-09" db="EMBL/GenBank/DDBJ databases">
        <title>Metagenome Assembled Genomes from an Advanced Water Purification Facility.</title>
        <authorList>
            <person name="Stamps B.W."/>
            <person name="Spear J.R."/>
        </authorList>
    </citation>
    <scope>NUCLEOTIDE SEQUENCE [LARGE SCALE GENOMIC DNA]</scope>
    <source>
        <strain evidence="15">Bin_63_2</strain>
    </source>
</reference>
<evidence type="ECO:0000256" key="12">
    <source>
        <dbReference type="ARBA" id="ARBA00049255"/>
    </source>
</evidence>
<dbReference type="InterPro" id="IPR002319">
    <property type="entry name" value="Phenylalanyl-tRNA_Synthase"/>
</dbReference>
<keyword evidence="5 13" id="KW-0436">Ligase</keyword>
<feature type="binding site" evidence="13">
    <location>
        <position position="257"/>
    </location>
    <ligand>
        <name>Mg(2+)</name>
        <dbReference type="ChEBI" id="CHEBI:18420"/>
        <note>shared with beta subunit</note>
    </ligand>
</feature>
<dbReference type="InterPro" id="IPR045864">
    <property type="entry name" value="aa-tRNA-synth_II/BPL/LPL"/>
</dbReference>
<evidence type="ECO:0000256" key="4">
    <source>
        <dbReference type="ARBA" id="ARBA00022490"/>
    </source>
</evidence>
<sequence>MTSLPDQIGTLRNAFLAELKEVTLSEDLENLKTKYLGKKGPIQALMISLKDCSSEERPHLGKLINDLKTELLGHVDHSLQRLKNQELEIRLQKETIDPTLPGRRPNLGRIHPIQQMMDEIVEILTHMGFSIGLGPQVETDYYNFEGLNFAPDHPARDTQDTFYLGTDLLLRTHTTTVQVHALRDHKPPLRMIAPGRVFRNEDISARSHVFFHQVDGFAVDKGITFADLLSMMEEFMNKLFGEKIETRFRPSYFPFVEPGLEVDVRCTACKGSGCKLCKHTGWLEILGAGMIHPNVLRKANIDPDEYSGYAWGMGVERPLLLRSGITDIRFLTQNDQRFLGQFP</sequence>
<dbReference type="CDD" id="cd00496">
    <property type="entry name" value="PheRS_alpha_core"/>
    <property type="match status" value="1"/>
</dbReference>
<comment type="subcellular location">
    <subcellularLocation>
        <location evidence="1 13">Cytoplasm</location>
    </subcellularLocation>
</comment>
<evidence type="ECO:0000256" key="5">
    <source>
        <dbReference type="ARBA" id="ARBA00022598"/>
    </source>
</evidence>
<dbReference type="InterPro" id="IPR010978">
    <property type="entry name" value="tRNA-bd_arm"/>
</dbReference>
<dbReference type="SUPFAM" id="SSF46589">
    <property type="entry name" value="tRNA-binding arm"/>
    <property type="match status" value="1"/>
</dbReference>
<dbReference type="InterPro" id="IPR006195">
    <property type="entry name" value="aa-tRNA-synth_II"/>
</dbReference>
<keyword evidence="7 13" id="KW-0547">Nucleotide-binding</keyword>
<dbReference type="Gene3D" id="3.30.930.10">
    <property type="entry name" value="Bira Bifunctional Protein, Domain 2"/>
    <property type="match status" value="1"/>
</dbReference>
<dbReference type="PROSITE" id="PS50862">
    <property type="entry name" value="AA_TRNA_LIGASE_II"/>
    <property type="match status" value="1"/>
</dbReference>
<dbReference type="PANTHER" id="PTHR11538">
    <property type="entry name" value="PHENYLALANYL-TRNA SYNTHETASE"/>
    <property type="match status" value="1"/>
</dbReference>
<accession>A0A5C7J3D5</accession>
<dbReference type="GO" id="GO:0004826">
    <property type="term" value="F:phenylalanine-tRNA ligase activity"/>
    <property type="evidence" value="ECO:0007669"/>
    <property type="project" value="UniProtKB-UniRule"/>
</dbReference>
<comment type="cofactor">
    <cofactor evidence="13">
        <name>Mg(2+)</name>
        <dbReference type="ChEBI" id="CHEBI:18420"/>
    </cofactor>
    <text evidence="13">Binds 2 magnesium ions per tetramer.</text>
</comment>
<evidence type="ECO:0000256" key="6">
    <source>
        <dbReference type="ARBA" id="ARBA00022723"/>
    </source>
</evidence>
<dbReference type="EC" id="6.1.1.20" evidence="13"/>
<evidence type="ECO:0000256" key="9">
    <source>
        <dbReference type="ARBA" id="ARBA00022842"/>
    </source>
</evidence>
<evidence type="ECO:0000256" key="10">
    <source>
        <dbReference type="ARBA" id="ARBA00022917"/>
    </source>
</evidence>
<dbReference type="GO" id="GO:0006432">
    <property type="term" value="P:phenylalanyl-tRNA aminoacylation"/>
    <property type="evidence" value="ECO:0007669"/>
    <property type="project" value="UniProtKB-UniRule"/>
</dbReference>
<comment type="subunit">
    <text evidence="3 13">Tetramer of two alpha and two beta subunits.</text>
</comment>
<evidence type="ECO:0000256" key="1">
    <source>
        <dbReference type="ARBA" id="ARBA00004496"/>
    </source>
</evidence>
<dbReference type="Pfam" id="PF01409">
    <property type="entry name" value="tRNA-synt_2d"/>
    <property type="match status" value="1"/>
</dbReference>
<dbReference type="FunFam" id="3.30.930.10:FF:000089">
    <property type="entry name" value="Phenylalanine--tRNA ligase alpha subunit"/>
    <property type="match status" value="1"/>
</dbReference>
<dbReference type="InterPro" id="IPR022911">
    <property type="entry name" value="Phe_tRNA_ligase_alpha1_bac"/>
</dbReference>
<dbReference type="InterPro" id="IPR004188">
    <property type="entry name" value="Phe-tRNA_ligase_II_N"/>
</dbReference>
<evidence type="ECO:0000256" key="13">
    <source>
        <dbReference type="HAMAP-Rule" id="MF_00281"/>
    </source>
</evidence>
<keyword evidence="10 13" id="KW-0648">Protein biosynthesis</keyword>
<evidence type="ECO:0000313" key="16">
    <source>
        <dbReference type="Proteomes" id="UP000321026"/>
    </source>
</evidence>